<dbReference type="Proteomes" id="UP000730482">
    <property type="component" value="Unassembled WGS sequence"/>
</dbReference>
<gene>
    <name evidence="3" type="ORF">KGQ19_26800</name>
</gene>
<dbReference type="InterPro" id="IPR056132">
    <property type="entry name" value="DUF7715"/>
</dbReference>
<reference evidence="3 4" key="1">
    <citation type="submission" date="2020-02" db="EMBL/GenBank/DDBJ databases">
        <title>Acidophilic actinobacteria isolated from forest soil.</title>
        <authorList>
            <person name="Golinska P."/>
        </authorList>
    </citation>
    <scope>NUCLEOTIDE SEQUENCE [LARGE SCALE GENOMIC DNA]</scope>
    <source>
        <strain evidence="3 4">NL8</strain>
    </source>
</reference>
<comment type="caution">
    <text evidence="3">The sequence shown here is derived from an EMBL/GenBank/DDBJ whole genome shotgun (WGS) entry which is preliminary data.</text>
</comment>
<dbReference type="EMBL" id="JAAFYZ010000104">
    <property type="protein sequence ID" value="MBS2550485.1"/>
    <property type="molecule type" value="Genomic_DNA"/>
</dbReference>
<proteinExistence type="predicted"/>
<feature type="domain" description="DUF7715" evidence="2">
    <location>
        <begin position="337"/>
        <end position="456"/>
    </location>
</feature>
<keyword evidence="4" id="KW-1185">Reference proteome</keyword>
<evidence type="ECO:0000313" key="4">
    <source>
        <dbReference type="Proteomes" id="UP000730482"/>
    </source>
</evidence>
<evidence type="ECO:0000256" key="1">
    <source>
        <dbReference type="SAM" id="MobiDB-lite"/>
    </source>
</evidence>
<accession>A0ABS5KWZ9</accession>
<name>A0ABS5KWZ9_9ACTN</name>
<feature type="region of interest" description="Disordered" evidence="1">
    <location>
        <begin position="457"/>
        <end position="476"/>
    </location>
</feature>
<protein>
    <recommendedName>
        <fullName evidence="2">DUF7715 domain-containing protein</fullName>
    </recommendedName>
</protein>
<sequence>MHTSPNTEWTMLFRQPGIDDGSFYATALTGPTFRDAFLQWARDDLTEWFDSDTDWYAADDEKVTAASLDTLSQTKIYPGLLPESRMASEMLAAPPTSHVEPGQAAQTLARRALAPGMPSQAMDTSPFIVGTSHIRALTTAICDRDLANGVEADEVGQILTDANYTAVNLTADADDDPPAYLHRRLDVNHWTLLKAVDCYSYQIHGTGTVAAVGAHRSVERLRGELIAALGLDKTSYRNRIEWDAADGWPLLHAVPVPVRRAEALIEHYQGLDRIEELSLPDWGQHISDMIADLLRYAHDARMDPFGLLDTGLNHFHAETRQPELKPEPKTAEAPVQRLLVATAQTQGRDAYDFCRTLPGEIVYPGPCLHPQPFGACGCTYSLLGVDSRERTTTFAVADVPISREDLHRLLVKAESGAPDGADADGVAQLAEEMLALAARFPLGAVLGRTHRRYRRRLASAPPATPPQTPAPEDDEPKLWTVQISRRRDYQYTVEATDEDDAMDAAWDAFDEDRNIVDHDSDVHVSLAA</sequence>
<organism evidence="3 4">
    <name type="scientific">Catenulispora pinistramenti</name>
    <dbReference type="NCBI Taxonomy" id="2705254"/>
    <lineage>
        <taxon>Bacteria</taxon>
        <taxon>Bacillati</taxon>
        <taxon>Actinomycetota</taxon>
        <taxon>Actinomycetes</taxon>
        <taxon>Catenulisporales</taxon>
        <taxon>Catenulisporaceae</taxon>
        <taxon>Catenulispora</taxon>
    </lineage>
</organism>
<dbReference type="Pfam" id="PF24831">
    <property type="entry name" value="DUF7715"/>
    <property type="match status" value="1"/>
</dbReference>
<evidence type="ECO:0000313" key="3">
    <source>
        <dbReference type="EMBL" id="MBS2550485.1"/>
    </source>
</evidence>
<evidence type="ECO:0000259" key="2">
    <source>
        <dbReference type="Pfam" id="PF24831"/>
    </source>
</evidence>